<dbReference type="SUPFAM" id="SSF52833">
    <property type="entry name" value="Thioredoxin-like"/>
    <property type="match status" value="1"/>
</dbReference>
<dbReference type="InterPro" id="IPR036249">
    <property type="entry name" value="Thioredoxin-like_sf"/>
</dbReference>
<comment type="caution">
    <text evidence="3">The sequence shown here is derived from an EMBL/GenBank/DDBJ whole genome shotgun (WGS) entry which is preliminary data.</text>
</comment>
<dbReference type="OrthoDB" id="9799122at2"/>
<proteinExistence type="predicted"/>
<dbReference type="Gene3D" id="3.40.30.10">
    <property type="entry name" value="Glutaredoxin"/>
    <property type="match status" value="1"/>
</dbReference>
<feature type="domain" description="DSBA-like thioredoxin" evidence="2">
    <location>
        <begin position="54"/>
        <end position="132"/>
    </location>
</feature>
<sequence length="161" mass="17765">MKWSFTASNSHPSCPRSDPIRSGLQRRQQAHDPSPGCDPAGGSHRAGRGLGPDWNFNTALLTNTSRVHQLIHYSKAHGKQLEAEEAVFAAYFTHGRNASDLEQLGQIAEGIGLDRDDAVRALQAEEHLEAVRNYLILNGLPRKKNGRPGLRFRCSSCAQLR</sequence>
<evidence type="ECO:0000313" key="4">
    <source>
        <dbReference type="Proteomes" id="UP000295411"/>
    </source>
</evidence>
<keyword evidence="4" id="KW-1185">Reference proteome</keyword>
<feature type="compositionally biased region" description="Polar residues" evidence="1">
    <location>
        <begin position="1"/>
        <end position="12"/>
    </location>
</feature>
<organism evidence="3 4">
    <name type="scientific">Arthrobacter crusticola</name>
    <dbReference type="NCBI Taxonomy" id="2547960"/>
    <lineage>
        <taxon>Bacteria</taxon>
        <taxon>Bacillati</taxon>
        <taxon>Actinomycetota</taxon>
        <taxon>Actinomycetes</taxon>
        <taxon>Micrococcales</taxon>
        <taxon>Micrococcaceae</taxon>
        <taxon>Arthrobacter</taxon>
    </lineage>
</organism>
<protein>
    <recommendedName>
        <fullName evidence="2">DSBA-like thioredoxin domain-containing protein</fullName>
    </recommendedName>
</protein>
<evidence type="ECO:0000259" key="2">
    <source>
        <dbReference type="Pfam" id="PF01323"/>
    </source>
</evidence>
<evidence type="ECO:0000313" key="3">
    <source>
        <dbReference type="EMBL" id="TDK23907.1"/>
    </source>
</evidence>
<gene>
    <name evidence="3" type="ORF">E2F48_13995</name>
</gene>
<reference evidence="3 4" key="1">
    <citation type="submission" date="2019-03" db="EMBL/GenBank/DDBJ databases">
        <title>Arthrobacter sp. nov., an bacterium isolated from biocrust in Mu Us Desert.</title>
        <authorList>
            <person name="Lixiong L."/>
        </authorList>
    </citation>
    <scope>NUCLEOTIDE SEQUENCE [LARGE SCALE GENOMIC DNA]</scope>
    <source>
        <strain evidence="3 4">SLN-3</strain>
    </source>
</reference>
<evidence type="ECO:0000256" key="1">
    <source>
        <dbReference type="SAM" id="MobiDB-lite"/>
    </source>
</evidence>
<name>A0A4R5TRV0_9MICC</name>
<accession>A0A4R5TRV0</accession>
<feature type="region of interest" description="Disordered" evidence="1">
    <location>
        <begin position="1"/>
        <end position="49"/>
    </location>
</feature>
<dbReference type="Pfam" id="PF01323">
    <property type="entry name" value="DSBA"/>
    <property type="match status" value="1"/>
</dbReference>
<dbReference type="GO" id="GO:0016491">
    <property type="term" value="F:oxidoreductase activity"/>
    <property type="evidence" value="ECO:0007669"/>
    <property type="project" value="InterPro"/>
</dbReference>
<dbReference type="AlphaFoldDB" id="A0A4R5TRV0"/>
<dbReference type="EMBL" id="SMTK01000005">
    <property type="protein sequence ID" value="TDK23907.1"/>
    <property type="molecule type" value="Genomic_DNA"/>
</dbReference>
<dbReference type="Proteomes" id="UP000295411">
    <property type="component" value="Unassembled WGS sequence"/>
</dbReference>
<dbReference type="InterPro" id="IPR001853">
    <property type="entry name" value="DSBA-like_thioredoxin_dom"/>
</dbReference>